<evidence type="ECO:0000313" key="5">
    <source>
        <dbReference type="EMBL" id="SPF34535.1"/>
    </source>
</evidence>
<feature type="region of interest" description="Disordered" evidence="2">
    <location>
        <begin position="622"/>
        <end position="651"/>
    </location>
</feature>
<name>A0A2U3K4C8_9FIRM</name>
<dbReference type="InterPro" id="IPR012854">
    <property type="entry name" value="Cu_amine_oxidase-like_N"/>
</dbReference>
<feature type="chain" id="PRO_5015626739" evidence="3">
    <location>
        <begin position="29"/>
        <end position="816"/>
    </location>
</feature>
<gene>
    <name evidence="5" type="ORF">SBF1_1360011</name>
</gene>
<feature type="domain" description="Copper amine oxidase-like N-terminal" evidence="4">
    <location>
        <begin position="514"/>
        <end position="601"/>
    </location>
</feature>
<dbReference type="CDD" id="cd16013">
    <property type="entry name" value="AcpA"/>
    <property type="match status" value="1"/>
</dbReference>
<accession>A0A2U3K4C8</accession>
<keyword evidence="3" id="KW-0732">Signal</keyword>
<sequence>MKNRLKKAAAVFALSTLVASSSVPTAFADVSSASAQTLVPLASVSQANTPIQHVVVLFQENESFDHYFGTYPVATNPAGEPPFYAAPGTPTVNGLSAALLTNNPNSANPQRFDRSQAHTADYDHGYTSEQKSFDGGLMDKFVQIDGRGDAGVMNYYDGNTVTAWWNYAQHFAMNDNYFGSNLGPSTPGALNCISGNTSGATVYSANQAQNGTVLNPGDKGFPSSVTSNGTVIGDSDPYYDYASKGSTISMAGTNVGDMLNAKGLTWGCFFGGYDDPTAQHNNIAAQAVTDYIPHHEPFEYYGLTSNVSHLKPSSVANIGYTDQANHQYDVTDFWAAANAGNLPSFSFVKAPAYQDGHPSYSDPLDEQTWLASTVNKLEALPTWSSTAIFLCYDDSDGWYDHVMPPIVNQSNDPAVDALEGNNAGTNPPLNGAEDRLGYGPRFPMVVVSPYAKHNAVINTLADQSSVLRFVEDNWNLGRIGNGSFDALAGSLDNMFDFSSANNPPVFLDPNTGEPVAQVTPFQQQGNLYMSVPDLVQSLDVQTHQNGADVWFMYGSHLVDIPSQGDTVTIDQQPVKLESPITTQSNSVCLPIANLANALGVQPVQYQSNEILFKTIDTTDTKPAITTPTTTPPATTPPATTTPATTTTPVSVTSTDSTVSKVSSVAAVTKFAIGNDSTAGSNTLSIGTPTSVSSPSGSGTLVNQFINGAKSGKTYNLIITATDANGNTVDAGGTVYVTFAPGDIDTTGTLTSGGKKISTTPVAVSLDSTGKAVLAYSVGTAPVNWDAYDNDVITISDSNGTSTASYTNQISVLNMSN</sequence>
<evidence type="ECO:0000256" key="1">
    <source>
        <dbReference type="ARBA" id="ARBA00022801"/>
    </source>
</evidence>
<evidence type="ECO:0000256" key="2">
    <source>
        <dbReference type="SAM" id="MobiDB-lite"/>
    </source>
</evidence>
<dbReference type="Proteomes" id="UP000238916">
    <property type="component" value="Unassembled WGS sequence"/>
</dbReference>
<dbReference type="Pfam" id="PF04185">
    <property type="entry name" value="Phosphoesterase"/>
    <property type="match status" value="1"/>
</dbReference>
<feature type="signal peptide" evidence="3">
    <location>
        <begin position="1"/>
        <end position="28"/>
    </location>
</feature>
<feature type="compositionally biased region" description="Low complexity" evidence="2">
    <location>
        <begin position="636"/>
        <end position="651"/>
    </location>
</feature>
<protein>
    <submittedName>
        <fullName evidence="5">Phosphoesterase (Modular protein)</fullName>
    </submittedName>
</protein>
<organism evidence="5 6">
    <name type="scientific">Candidatus Desulfosporosinus infrequens</name>
    <dbReference type="NCBI Taxonomy" id="2043169"/>
    <lineage>
        <taxon>Bacteria</taxon>
        <taxon>Bacillati</taxon>
        <taxon>Bacillota</taxon>
        <taxon>Clostridia</taxon>
        <taxon>Eubacteriales</taxon>
        <taxon>Desulfitobacteriaceae</taxon>
        <taxon>Desulfosporosinus</taxon>
    </lineage>
</organism>
<proteinExistence type="predicted"/>
<dbReference type="Gene3D" id="3.40.720.10">
    <property type="entry name" value="Alkaline Phosphatase, subunit A"/>
    <property type="match status" value="2"/>
</dbReference>
<dbReference type="GO" id="GO:0042578">
    <property type="term" value="F:phosphoric ester hydrolase activity"/>
    <property type="evidence" value="ECO:0007669"/>
    <property type="project" value="UniProtKB-ARBA"/>
</dbReference>
<dbReference type="InterPro" id="IPR007312">
    <property type="entry name" value="Phosphoesterase"/>
</dbReference>
<dbReference type="EMBL" id="OMOF01000042">
    <property type="protein sequence ID" value="SPF34535.1"/>
    <property type="molecule type" value="Genomic_DNA"/>
</dbReference>
<dbReference type="InterPro" id="IPR017850">
    <property type="entry name" value="Alkaline_phosphatase_core_sf"/>
</dbReference>
<evidence type="ECO:0000256" key="3">
    <source>
        <dbReference type="SAM" id="SignalP"/>
    </source>
</evidence>
<dbReference type="PANTHER" id="PTHR31956">
    <property type="entry name" value="NON-SPECIFIC PHOSPHOLIPASE C4-RELATED"/>
    <property type="match status" value="1"/>
</dbReference>
<dbReference type="OrthoDB" id="980947at2"/>
<dbReference type="PANTHER" id="PTHR31956:SF1">
    <property type="entry name" value="NON-SPECIFIC PHOSPHOLIPASE C1"/>
    <property type="match status" value="1"/>
</dbReference>
<evidence type="ECO:0000313" key="6">
    <source>
        <dbReference type="Proteomes" id="UP000238916"/>
    </source>
</evidence>
<evidence type="ECO:0000259" key="4">
    <source>
        <dbReference type="Pfam" id="PF07833"/>
    </source>
</evidence>
<dbReference type="Pfam" id="PF07833">
    <property type="entry name" value="Cu_amine_oxidN1"/>
    <property type="match status" value="1"/>
</dbReference>
<keyword evidence="1" id="KW-0378">Hydrolase</keyword>
<reference evidence="6" key="1">
    <citation type="submission" date="2018-02" db="EMBL/GenBank/DDBJ databases">
        <authorList>
            <person name="Hausmann B."/>
        </authorList>
    </citation>
    <scope>NUCLEOTIDE SEQUENCE [LARGE SCALE GENOMIC DNA]</scope>
    <source>
        <strain evidence="6">Peat soil MAG SbF1</strain>
    </source>
</reference>
<dbReference type="AlphaFoldDB" id="A0A2U3K4C8"/>